<dbReference type="Pfam" id="PF22725">
    <property type="entry name" value="GFO_IDH_MocA_C3"/>
    <property type="match status" value="1"/>
</dbReference>
<dbReference type="PANTHER" id="PTHR43249">
    <property type="entry name" value="UDP-N-ACETYL-2-AMINO-2-DEOXY-D-GLUCURONATE OXIDASE"/>
    <property type="match status" value="1"/>
</dbReference>
<dbReference type="Gene3D" id="3.30.360.10">
    <property type="entry name" value="Dihydrodipicolinate Reductase, domain 2"/>
    <property type="match status" value="1"/>
</dbReference>
<dbReference type="InterPro" id="IPR055170">
    <property type="entry name" value="GFO_IDH_MocA-like_dom"/>
</dbReference>
<dbReference type="GO" id="GO:0000166">
    <property type="term" value="F:nucleotide binding"/>
    <property type="evidence" value="ECO:0007669"/>
    <property type="project" value="InterPro"/>
</dbReference>
<dbReference type="Proteomes" id="UP000242662">
    <property type="component" value="Unassembled WGS sequence"/>
</dbReference>
<dbReference type="Pfam" id="PF01408">
    <property type="entry name" value="GFO_IDH_MocA"/>
    <property type="match status" value="1"/>
</dbReference>
<dbReference type="SUPFAM" id="SSF51735">
    <property type="entry name" value="NAD(P)-binding Rossmann-fold domains"/>
    <property type="match status" value="1"/>
</dbReference>
<evidence type="ECO:0000313" key="4">
    <source>
        <dbReference type="Proteomes" id="UP000242662"/>
    </source>
</evidence>
<dbReference type="EMBL" id="FMYM01000007">
    <property type="protein sequence ID" value="SDC35398.1"/>
    <property type="molecule type" value="Genomic_DNA"/>
</dbReference>
<sequence length="377" mass="42232">MGGGGSIILDVGERIVKLKLGIIGCGQITEKHCQALASVDQIAVKALSDLSRERMHHIAYKVANEQTRHTFISLYDDYRQMLANEELDIILVATSSGVHAEMVQNALEAGKHVIVEKPLALSLSESRLLSQLAKDKRRLLLVCYQRRYMNAMMKLKGMINEGLLGEIYYGVGTITVNRSEEYYEQVPWRGTWAQDGGMLVNQGIHIVDLLVWLLGDVSQVYGNMMRVKPYKETEDVAFGLLHFKNGAHGLIEANTISLPNHNDCSLKIFAEKGVVTIRGSLLDKIESFEVVGVKVDEKMLHADGLERVRMYEAYVNRILGEKEDAHYVSGEDAERALETIFALYQSTVSKCPVQLPLTSFSTEKMKDHFEKGGHFVD</sequence>
<name>A0A1G6KX66_9BACI</name>
<dbReference type="OrthoDB" id="9815825at2"/>
<accession>A0A1G6KX66</accession>
<gene>
    <name evidence="3" type="ORF">SAMN05421737_107180</name>
</gene>
<feature type="domain" description="GFO/IDH/MocA-like oxidoreductase" evidence="2">
    <location>
        <begin position="153"/>
        <end position="275"/>
    </location>
</feature>
<dbReference type="PANTHER" id="PTHR43249:SF1">
    <property type="entry name" value="D-GLUCOSIDE 3-DEHYDROGENASE"/>
    <property type="match status" value="1"/>
</dbReference>
<feature type="domain" description="Gfo/Idh/MocA-like oxidoreductase N-terminal" evidence="1">
    <location>
        <begin position="19"/>
        <end position="142"/>
    </location>
</feature>
<proteinExistence type="predicted"/>
<dbReference type="STRING" id="1464122.SAMN05421737_107180"/>
<dbReference type="InterPro" id="IPR036291">
    <property type="entry name" value="NAD(P)-bd_dom_sf"/>
</dbReference>
<protein>
    <submittedName>
        <fullName evidence="3">Predicted dehydrogenase</fullName>
    </submittedName>
</protein>
<evidence type="ECO:0000259" key="1">
    <source>
        <dbReference type="Pfam" id="PF01408"/>
    </source>
</evidence>
<organism evidence="3 4">
    <name type="scientific">Shouchella lonarensis</name>
    <dbReference type="NCBI Taxonomy" id="1464122"/>
    <lineage>
        <taxon>Bacteria</taxon>
        <taxon>Bacillati</taxon>
        <taxon>Bacillota</taxon>
        <taxon>Bacilli</taxon>
        <taxon>Bacillales</taxon>
        <taxon>Bacillaceae</taxon>
        <taxon>Shouchella</taxon>
    </lineage>
</organism>
<dbReference type="InterPro" id="IPR052515">
    <property type="entry name" value="Gfo/Idh/MocA_Oxidoreductase"/>
</dbReference>
<evidence type="ECO:0000259" key="2">
    <source>
        <dbReference type="Pfam" id="PF22725"/>
    </source>
</evidence>
<dbReference type="Gene3D" id="3.40.50.720">
    <property type="entry name" value="NAD(P)-binding Rossmann-like Domain"/>
    <property type="match status" value="1"/>
</dbReference>
<dbReference type="InterPro" id="IPR000683">
    <property type="entry name" value="Gfo/Idh/MocA-like_OxRdtase_N"/>
</dbReference>
<reference evidence="4" key="1">
    <citation type="submission" date="2016-09" db="EMBL/GenBank/DDBJ databases">
        <authorList>
            <person name="Varghese N."/>
            <person name="Submissions S."/>
        </authorList>
    </citation>
    <scope>NUCLEOTIDE SEQUENCE [LARGE SCALE GENOMIC DNA]</scope>
    <source>
        <strain evidence="4">25nlg</strain>
    </source>
</reference>
<dbReference type="AlphaFoldDB" id="A0A1G6KX66"/>
<keyword evidence="4" id="KW-1185">Reference proteome</keyword>
<dbReference type="SUPFAM" id="SSF55347">
    <property type="entry name" value="Glyceraldehyde-3-phosphate dehydrogenase-like, C-terminal domain"/>
    <property type="match status" value="1"/>
</dbReference>
<evidence type="ECO:0000313" key="3">
    <source>
        <dbReference type="EMBL" id="SDC35398.1"/>
    </source>
</evidence>